<accession>A0AAD9J873</accession>
<evidence type="ECO:0000313" key="5">
    <source>
        <dbReference type="Proteomes" id="UP001208570"/>
    </source>
</evidence>
<dbReference type="Proteomes" id="UP001208570">
    <property type="component" value="Unassembled WGS sequence"/>
</dbReference>
<protein>
    <recommendedName>
        <fullName evidence="3">Tyrosine-protein kinase catalytic domain-containing protein</fullName>
    </recommendedName>
</protein>
<dbReference type="GO" id="GO:0001653">
    <property type="term" value="F:peptide receptor activity"/>
    <property type="evidence" value="ECO:0007669"/>
    <property type="project" value="TreeGrafter"/>
</dbReference>
<comment type="caution">
    <text evidence="4">The sequence shown here is derived from an EMBL/GenBank/DDBJ whole genome shotgun (WGS) entry which is preliminary data.</text>
</comment>
<sequence length="242" mass="27575">MDLLMAEPEMDPTVPDKLKNKQCGRIGSYTSFGKESILNNPAVMAQASFLTIASYKGSLVVVKGFRKRHVEMSRAVKKELYYIKEMSHDNINRFIGACLDQPTVCIDILEKDDLPLDDMFTASLIFDLIKIADFGLHFLRSSDIPTKQASSEKILERVRAVPTSTELTYRPDTSHMTCDECTIRCMMDCWEEDPDLRPEFKYIRIRLKPMQRGLYVCSSGVARCVCVCVCCVRDRLSASLFR</sequence>
<keyword evidence="2" id="KW-0456">Lyase</keyword>
<dbReference type="EMBL" id="JAODUP010000549">
    <property type="protein sequence ID" value="KAK2147500.1"/>
    <property type="molecule type" value="Genomic_DNA"/>
</dbReference>
<dbReference type="GO" id="GO:0007168">
    <property type="term" value="P:receptor guanylyl cyclase signaling pathway"/>
    <property type="evidence" value="ECO:0007669"/>
    <property type="project" value="TreeGrafter"/>
</dbReference>
<dbReference type="GO" id="GO:0000166">
    <property type="term" value="F:nucleotide binding"/>
    <property type="evidence" value="ECO:0007669"/>
    <property type="project" value="UniProtKB-KW"/>
</dbReference>
<evidence type="ECO:0000256" key="1">
    <source>
        <dbReference type="ARBA" id="ARBA00022741"/>
    </source>
</evidence>
<dbReference type="GO" id="GO:0005886">
    <property type="term" value="C:plasma membrane"/>
    <property type="evidence" value="ECO:0007669"/>
    <property type="project" value="TreeGrafter"/>
</dbReference>
<keyword evidence="1" id="KW-0547">Nucleotide-binding</keyword>
<dbReference type="AlphaFoldDB" id="A0AAD9J873"/>
<dbReference type="GO" id="GO:0004713">
    <property type="term" value="F:protein tyrosine kinase activity"/>
    <property type="evidence" value="ECO:0007669"/>
    <property type="project" value="InterPro"/>
</dbReference>
<evidence type="ECO:0000259" key="3">
    <source>
        <dbReference type="SMART" id="SM00219"/>
    </source>
</evidence>
<evidence type="ECO:0000313" key="4">
    <source>
        <dbReference type="EMBL" id="KAK2147500.1"/>
    </source>
</evidence>
<gene>
    <name evidence="4" type="ORF">LSH36_549g00036</name>
</gene>
<proteinExistence type="predicted"/>
<dbReference type="SMART" id="SM00219">
    <property type="entry name" value="TyrKc"/>
    <property type="match status" value="1"/>
</dbReference>
<reference evidence="4" key="1">
    <citation type="journal article" date="2023" name="Mol. Biol. Evol.">
        <title>Third-Generation Sequencing Reveals the Adaptive Role of the Epigenome in Three Deep-Sea Polychaetes.</title>
        <authorList>
            <person name="Perez M."/>
            <person name="Aroh O."/>
            <person name="Sun Y."/>
            <person name="Lan Y."/>
            <person name="Juniper S.K."/>
            <person name="Young C.R."/>
            <person name="Angers B."/>
            <person name="Qian P.Y."/>
        </authorList>
    </citation>
    <scope>NUCLEOTIDE SEQUENCE</scope>
    <source>
        <strain evidence="4">P08H-3</strain>
    </source>
</reference>
<evidence type="ECO:0000256" key="2">
    <source>
        <dbReference type="ARBA" id="ARBA00023239"/>
    </source>
</evidence>
<dbReference type="PANTHER" id="PTHR11920:SF501">
    <property type="entry name" value="GUANYLATE CYCLASE 32E"/>
    <property type="match status" value="1"/>
</dbReference>
<dbReference type="InterPro" id="IPR020635">
    <property type="entry name" value="Tyr_kinase_cat_dom"/>
</dbReference>
<name>A0AAD9J873_9ANNE</name>
<dbReference type="InterPro" id="IPR050401">
    <property type="entry name" value="Cyclic_nucleotide_synthase"/>
</dbReference>
<dbReference type="GO" id="GO:0004016">
    <property type="term" value="F:adenylate cyclase activity"/>
    <property type="evidence" value="ECO:0007669"/>
    <property type="project" value="TreeGrafter"/>
</dbReference>
<dbReference type="InterPro" id="IPR011009">
    <property type="entry name" value="Kinase-like_dom_sf"/>
</dbReference>
<feature type="domain" description="Tyrosine-protein kinase catalytic" evidence="3">
    <location>
        <begin position="50"/>
        <end position="207"/>
    </location>
</feature>
<keyword evidence="5" id="KW-1185">Reference proteome</keyword>
<dbReference type="SUPFAM" id="SSF56112">
    <property type="entry name" value="Protein kinase-like (PK-like)"/>
    <property type="match status" value="1"/>
</dbReference>
<dbReference type="Gene3D" id="3.30.200.20">
    <property type="entry name" value="Phosphorylase Kinase, domain 1"/>
    <property type="match status" value="1"/>
</dbReference>
<dbReference type="GO" id="GO:0004383">
    <property type="term" value="F:guanylate cyclase activity"/>
    <property type="evidence" value="ECO:0007669"/>
    <property type="project" value="TreeGrafter"/>
</dbReference>
<organism evidence="4 5">
    <name type="scientific">Paralvinella palmiformis</name>
    <dbReference type="NCBI Taxonomy" id="53620"/>
    <lineage>
        <taxon>Eukaryota</taxon>
        <taxon>Metazoa</taxon>
        <taxon>Spiralia</taxon>
        <taxon>Lophotrochozoa</taxon>
        <taxon>Annelida</taxon>
        <taxon>Polychaeta</taxon>
        <taxon>Sedentaria</taxon>
        <taxon>Canalipalpata</taxon>
        <taxon>Terebellida</taxon>
        <taxon>Terebelliformia</taxon>
        <taxon>Alvinellidae</taxon>
        <taxon>Paralvinella</taxon>
    </lineage>
</organism>
<dbReference type="PANTHER" id="PTHR11920">
    <property type="entry name" value="GUANYLYL CYCLASE"/>
    <property type="match status" value="1"/>
</dbReference>